<evidence type="ECO:0000313" key="2">
    <source>
        <dbReference type="EMBL" id="KAK2963332.1"/>
    </source>
</evidence>
<accession>A0ABQ9YHU9</accession>
<dbReference type="Proteomes" id="UP001281761">
    <property type="component" value="Unassembled WGS sequence"/>
</dbReference>
<reference evidence="2 3" key="1">
    <citation type="journal article" date="2022" name="bioRxiv">
        <title>Genomics of Preaxostyla Flagellates Illuminates Evolutionary Transitions and the Path Towards Mitochondrial Loss.</title>
        <authorList>
            <person name="Novak L.V.F."/>
            <person name="Treitli S.C."/>
            <person name="Pyrih J."/>
            <person name="Halakuc P."/>
            <person name="Pipaliya S.V."/>
            <person name="Vacek V."/>
            <person name="Brzon O."/>
            <person name="Soukal P."/>
            <person name="Eme L."/>
            <person name="Dacks J.B."/>
            <person name="Karnkowska A."/>
            <person name="Elias M."/>
            <person name="Hampl V."/>
        </authorList>
    </citation>
    <scope>NUCLEOTIDE SEQUENCE [LARGE SCALE GENOMIC DNA]</scope>
    <source>
        <strain evidence="2">NAU3</strain>
        <tissue evidence="2">Gut</tissue>
    </source>
</reference>
<evidence type="ECO:0000313" key="3">
    <source>
        <dbReference type="Proteomes" id="UP001281761"/>
    </source>
</evidence>
<feature type="region of interest" description="Disordered" evidence="1">
    <location>
        <begin position="39"/>
        <end position="78"/>
    </location>
</feature>
<dbReference type="EMBL" id="JARBJD010000007">
    <property type="protein sequence ID" value="KAK2963332.1"/>
    <property type="molecule type" value="Genomic_DNA"/>
</dbReference>
<gene>
    <name evidence="2" type="ORF">BLNAU_1866</name>
</gene>
<evidence type="ECO:0000256" key="1">
    <source>
        <dbReference type="SAM" id="MobiDB-lite"/>
    </source>
</evidence>
<sequence>MMFFVHRKIQKPQGLEGEEGVEEEEHRFVIQCHRLEGWDRTPHCGQETELEEELNQDEEGEGEEDQLHHRRHHPLVPHPKSLVWDNDLRVTVTIQSRRLWEDPLQLGEEMEQEEDHVMKTKTADRALEILNYLQHV</sequence>
<protein>
    <submittedName>
        <fullName evidence="2">Uncharacterized protein</fullName>
    </submittedName>
</protein>
<name>A0ABQ9YHU9_9EUKA</name>
<proteinExistence type="predicted"/>
<organism evidence="2 3">
    <name type="scientific">Blattamonas nauphoetae</name>
    <dbReference type="NCBI Taxonomy" id="2049346"/>
    <lineage>
        <taxon>Eukaryota</taxon>
        <taxon>Metamonada</taxon>
        <taxon>Preaxostyla</taxon>
        <taxon>Oxymonadida</taxon>
        <taxon>Blattamonas</taxon>
    </lineage>
</organism>
<feature type="compositionally biased region" description="Acidic residues" evidence="1">
    <location>
        <begin position="48"/>
        <end position="64"/>
    </location>
</feature>
<keyword evidence="3" id="KW-1185">Reference proteome</keyword>
<comment type="caution">
    <text evidence="2">The sequence shown here is derived from an EMBL/GenBank/DDBJ whole genome shotgun (WGS) entry which is preliminary data.</text>
</comment>